<protein>
    <submittedName>
        <fullName evidence="9">Sigma-54-dependent transcriptional regulator</fullName>
    </submittedName>
</protein>
<keyword evidence="1" id="KW-0547">Nucleotide-binding</keyword>
<sequence length="409" mass="43577">MTRKVLVVDDDTAVRAALAQTLDLADLQAIPVGSFIEARDHIGDGFDGVVLSDMRMPGRDGFHLLDHCRGVDADLPVILLTGQGDIPMAVRAMAQGAFGFLEKPCPPADLLAVISRALHARALVLENRRMKAQLEAGDAAARLLFGQSDLANALRARVRIVAQAGAEVLVSGPPGSGISKVAEVVHLCAPRAKGPFVKRAGAGLDPEGFMAACAEAAGGSLFLDEVGNLPPETQFAAFERIEAGMTARVIAGSSADLAQAAGQGAFMPDLFYRLDVMRVRIPSLTERPEDIPVLFRHYVAQASEQAGLRPPEITQEVIAGLMAQDWPGNARALMSAAMRFALGLGQEDAQGDTGLGLAEQMAQVERSLLIEALRRAEGRASLAAERLKLPRKTFYDKLARFGLRADAFR</sequence>
<evidence type="ECO:0000313" key="10">
    <source>
        <dbReference type="Proteomes" id="UP001597186"/>
    </source>
</evidence>
<dbReference type="Proteomes" id="UP001597186">
    <property type="component" value="Unassembled WGS sequence"/>
</dbReference>
<dbReference type="InterPro" id="IPR011006">
    <property type="entry name" value="CheY-like_superfamily"/>
</dbReference>
<dbReference type="PROSITE" id="PS50110">
    <property type="entry name" value="RESPONSE_REGULATORY"/>
    <property type="match status" value="1"/>
</dbReference>
<keyword evidence="2" id="KW-0067">ATP-binding</keyword>
<evidence type="ECO:0000256" key="5">
    <source>
        <dbReference type="ARBA" id="ARBA00023163"/>
    </source>
</evidence>
<feature type="domain" description="Response regulatory" evidence="8">
    <location>
        <begin position="4"/>
        <end position="118"/>
    </location>
</feature>
<evidence type="ECO:0000313" key="9">
    <source>
        <dbReference type="EMBL" id="MFD1509355.1"/>
    </source>
</evidence>
<dbReference type="InterPro" id="IPR001789">
    <property type="entry name" value="Sig_transdc_resp-reg_receiver"/>
</dbReference>
<proteinExistence type="predicted"/>
<keyword evidence="5" id="KW-0804">Transcription</keyword>
<gene>
    <name evidence="9" type="ORF">ACFTOW_08075</name>
</gene>
<dbReference type="Pfam" id="PF25601">
    <property type="entry name" value="AAA_lid_14"/>
    <property type="match status" value="1"/>
</dbReference>
<evidence type="ECO:0000256" key="6">
    <source>
        <dbReference type="PROSITE-ProRule" id="PRU00169"/>
    </source>
</evidence>
<dbReference type="Gene3D" id="3.40.50.2300">
    <property type="match status" value="1"/>
</dbReference>
<dbReference type="Pfam" id="PF02954">
    <property type="entry name" value="HTH_8"/>
    <property type="match status" value="1"/>
</dbReference>
<keyword evidence="3" id="KW-0902">Two-component regulatory system</keyword>
<feature type="domain" description="Sigma-54 factor interaction" evidence="7">
    <location>
        <begin position="144"/>
        <end position="342"/>
    </location>
</feature>
<dbReference type="EMBL" id="JBHUDD010000050">
    <property type="protein sequence ID" value="MFD1509355.1"/>
    <property type="molecule type" value="Genomic_DNA"/>
</dbReference>
<dbReference type="InterPro" id="IPR002197">
    <property type="entry name" value="HTH_Fis"/>
</dbReference>
<dbReference type="PANTHER" id="PTHR32071">
    <property type="entry name" value="TRANSCRIPTIONAL REGULATORY PROTEIN"/>
    <property type="match status" value="1"/>
</dbReference>
<dbReference type="CDD" id="cd00009">
    <property type="entry name" value="AAA"/>
    <property type="match status" value="1"/>
</dbReference>
<dbReference type="InterPro" id="IPR058031">
    <property type="entry name" value="AAA_lid_NorR"/>
</dbReference>
<dbReference type="RefSeq" id="WP_379914554.1">
    <property type="nucleotide sequence ID" value="NZ_JBHUDD010000050.1"/>
</dbReference>
<evidence type="ECO:0000256" key="1">
    <source>
        <dbReference type="ARBA" id="ARBA00022741"/>
    </source>
</evidence>
<organism evidence="9 10">
    <name type="scientific">Lacimonas salitolerans</name>
    <dbReference type="NCBI Taxonomy" id="1323750"/>
    <lineage>
        <taxon>Bacteria</taxon>
        <taxon>Pseudomonadati</taxon>
        <taxon>Pseudomonadota</taxon>
        <taxon>Alphaproteobacteria</taxon>
        <taxon>Rhodobacterales</taxon>
        <taxon>Paracoccaceae</taxon>
        <taxon>Lacimonas</taxon>
    </lineage>
</organism>
<dbReference type="InterPro" id="IPR009057">
    <property type="entry name" value="Homeodomain-like_sf"/>
</dbReference>
<reference evidence="10" key="1">
    <citation type="journal article" date="2019" name="Int. J. Syst. Evol. Microbiol.">
        <title>The Global Catalogue of Microorganisms (GCM) 10K type strain sequencing project: providing services to taxonomists for standard genome sequencing and annotation.</title>
        <authorList>
            <consortium name="The Broad Institute Genomics Platform"/>
            <consortium name="The Broad Institute Genome Sequencing Center for Infectious Disease"/>
            <person name="Wu L."/>
            <person name="Ma J."/>
        </authorList>
    </citation>
    <scope>NUCLEOTIDE SEQUENCE [LARGE SCALE GENOMIC DNA]</scope>
    <source>
        <strain evidence="10">CGMCC 1.12477</strain>
    </source>
</reference>
<accession>A0ABW4EDD9</accession>
<dbReference type="PROSITE" id="PS50045">
    <property type="entry name" value="SIGMA54_INTERACT_4"/>
    <property type="match status" value="1"/>
</dbReference>
<evidence type="ECO:0000256" key="3">
    <source>
        <dbReference type="ARBA" id="ARBA00023012"/>
    </source>
</evidence>
<dbReference type="PANTHER" id="PTHR32071:SF57">
    <property type="entry name" value="C4-DICARBOXYLATE TRANSPORT TRANSCRIPTIONAL REGULATORY PROTEIN DCTD"/>
    <property type="match status" value="1"/>
</dbReference>
<dbReference type="SUPFAM" id="SSF52172">
    <property type="entry name" value="CheY-like"/>
    <property type="match status" value="1"/>
</dbReference>
<keyword evidence="10" id="KW-1185">Reference proteome</keyword>
<name>A0ABW4EDD9_9RHOB</name>
<dbReference type="Pfam" id="PF00072">
    <property type="entry name" value="Response_reg"/>
    <property type="match status" value="1"/>
</dbReference>
<dbReference type="SUPFAM" id="SSF52540">
    <property type="entry name" value="P-loop containing nucleoside triphosphate hydrolases"/>
    <property type="match status" value="1"/>
</dbReference>
<dbReference type="SUPFAM" id="SSF46689">
    <property type="entry name" value="Homeodomain-like"/>
    <property type="match status" value="1"/>
</dbReference>
<dbReference type="InterPro" id="IPR027417">
    <property type="entry name" value="P-loop_NTPase"/>
</dbReference>
<dbReference type="Pfam" id="PF14532">
    <property type="entry name" value="Sigma54_activ_2"/>
    <property type="match status" value="1"/>
</dbReference>
<dbReference type="Gene3D" id="1.10.8.60">
    <property type="match status" value="1"/>
</dbReference>
<dbReference type="PRINTS" id="PR01590">
    <property type="entry name" value="HTHFIS"/>
</dbReference>
<dbReference type="Gene3D" id="1.10.10.60">
    <property type="entry name" value="Homeodomain-like"/>
    <property type="match status" value="1"/>
</dbReference>
<evidence type="ECO:0000259" key="7">
    <source>
        <dbReference type="PROSITE" id="PS50045"/>
    </source>
</evidence>
<evidence type="ECO:0000256" key="2">
    <source>
        <dbReference type="ARBA" id="ARBA00022840"/>
    </source>
</evidence>
<keyword evidence="4" id="KW-0805">Transcription regulation</keyword>
<feature type="modified residue" description="4-aspartylphosphate" evidence="6">
    <location>
        <position position="53"/>
    </location>
</feature>
<keyword evidence="6" id="KW-0597">Phosphoprotein</keyword>
<dbReference type="SMART" id="SM00448">
    <property type="entry name" value="REC"/>
    <property type="match status" value="1"/>
</dbReference>
<evidence type="ECO:0000259" key="8">
    <source>
        <dbReference type="PROSITE" id="PS50110"/>
    </source>
</evidence>
<evidence type="ECO:0000256" key="4">
    <source>
        <dbReference type="ARBA" id="ARBA00023015"/>
    </source>
</evidence>
<dbReference type="InterPro" id="IPR002078">
    <property type="entry name" value="Sigma_54_int"/>
</dbReference>
<dbReference type="Gene3D" id="3.40.50.300">
    <property type="entry name" value="P-loop containing nucleotide triphosphate hydrolases"/>
    <property type="match status" value="1"/>
</dbReference>
<comment type="caution">
    <text evidence="9">The sequence shown here is derived from an EMBL/GenBank/DDBJ whole genome shotgun (WGS) entry which is preliminary data.</text>
</comment>
<dbReference type="CDD" id="cd17549">
    <property type="entry name" value="REC_DctD-like"/>
    <property type="match status" value="1"/>
</dbReference>